<keyword evidence="18" id="KW-1185">Reference proteome</keyword>
<evidence type="ECO:0000313" key="17">
    <source>
        <dbReference type="EMBL" id="GGD71091.1"/>
    </source>
</evidence>
<comment type="function">
    <text evidence="8 10">DNA-dependent RNA polymerase catalyzes the transcription of DNA into RNA using the four ribonucleoside triphosphates as substrates.</text>
</comment>
<name>A0A916Z137_9SPHN</name>
<keyword evidence="3 8" id="KW-0240">DNA-directed RNA polymerase</keyword>
<feature type="domain" description="RNA polymerase Rpb2" evidence="12">
    <location>
        <begin position="1298"/>
        <end position="1371"/>
    </location>
</feature>
<dbReference type="CDD" id="cd00653">
    <property type="entry name" value="RNA_pol_B_RPB2"/>
    <property type="match status" value="1"/>
</dbReference>
<sequence>MATQIDDNARQVGSKKKRIRKIFGDIHEVVQMPNLIEVQRESYEQFLRSDPATGYVSGLEKTLRSVFPIRDFAGTAELDFVHYELEEPKYDTTECRQRGITYAAPMKVTLRLIVFEIDPDTEARSVLDIKEQDVYMGDMPLMTSNGTFIVNGTERVIVSQMHRSPGVLFDHDRGKTHSSGKYLFLARVIPYRGSWLDFEFDAKDIVNVRIDRKRKLPVTALLYALGLDSEGILDHFYNTVTWQRGEGGWKIPFTAEAWRGQKPAFDIVDASSGEVVFPAGQKISPRAANKAGKDGLSELLIPTEEIFGRYAAKDMIDESTGRIWIEAGDEVSPENLEVLDGAGVDQLELLDIDHVNTGPWIRNTMKADKAENRDMGLEAIYKVMRPGEPPTKETAEALFEGLFFDAERYDLSAVGRVKLNMRLGVDAEDTITTLRKEDILAVVKELVDLKDGKGEVDDIDNLANRRVRSVGELLENQYRVGLLRMERAVKERMSSVDVSTVMPNDLINAKPAVAAVREFFGSSQLSQFMDQTNPLSEVTHKRRVSALGPGGLTRERAGFEVRDVHPTHYGRICPIETPEGPNIGLINSLSTFARVNKYGFIETPYRRVIDGQVTGDVQYLSAMEEQKNTVAQASADTDADGKFVEDLVSARQNGEFVMSPSDQVTLMDVSPKQLVSVAASLIPFLENDDANRALMGSNMQRQAVPLVQAEAPWVGTGMEETVARDSGAAISAKRGGIVDQVDATRIVIRAQGDVEAGQSGVDIYRLQKFERSNQSTCINQRPLVKVGEVIEAGDIIADGPSTDLGELALGRNSLVAFMPWNGYNYEDSILISERIVKDDVFTSIHIDEFEVMARDTKLGPEDITRDIPNVGEEALRNLDEAGIVYIGAEVHPGDILVGKITPKGESPMTPEEKLLRAIFGEKASDVRDTSLRLPPGVAGTIVDVRVFNRHGIEVDDRTRAIQNEEIERLAKDREDERAILNRATYNRLRDMLMGQTAASAPKGVKKGVEIDETLLDEVERHEWFKFTVADDARQSQLEAVKSQYDESVKSINAKFEDRKEKLERGDELAPGVLKMVKVFVAVKRKLQPGDKMAGRHGNKGVISRILPAEDMPFLEDGTPVDLVLNPLGVPSRMNVGQIFETHLGFAARGLGMQIGEQLDEWRANNPDAMAGPPPAALMDKLNDVYGDNYADDINSRTSEEVAELAHNLRRGVPMGTPVFDGAREGDVTTMLEKAGYDSSGQSVLYDGRTGEAFDRKVTVGIIYMLKLHHLVDDKIHARSIGPYSLVTQQPLGGKAQFGGQRFGEMEVWALQAYGAAYTLQEMLTVKSDDVVGRTKVYEAIVKGDDTFEAGIPESFNVLVKEMRSLGLNVELSSLTDDSDEDGPALPEAAE</sequence>
<proteinExistence type="inferred from homology"/>
<dbReference type="Pfam" id="PF04560">
    <property type="entry name" value="RNA_pol_Rpb2_7"/>
    <property type="match status" value="1"/>
</dbReference>
<evidence type="ECO:0000313" key="18">
    <source>
        <dbReference type="Proteomes" id="UP000612349"/>
    </source>
</evidence>
<dbReference type="Gene3D" id="2.30.150.10">
    <property type="entry name" value="DNA-directed RNA polymerase, beta subunit, external 1 domain"/>
    <property type="match status" value="1"/>
</dbReference>
<dbReference type="PANTHER" id="PTHR20856">
    <property type="entry name" value="DNA-DIRECTED RNA POLYMERASE I SUBUNIT 2"/>
    <property type="match status" value="1"/>
</dbReference>
<dbReference type="Pfam" id="PF04563">
    <property type="entry name" value="RNA_pol_Rpb2_1"/>
    <property type="match status" value="1"/>
</dbReference>
<dbReference type="InterPro" id="IPR007644">
    <property type="entry name" value="RNA_pol_bsu_protrusion"/>
</dbReference>
<dbReference type="GO" id="GO:0000428">
    <property type="term" value="C:DNA-directed RNA polymerase complex"/>
    <property type="evidence" value="ECO:0007669"/>
    <property type="project" value="UniProtKB-KW"/>
</dbReference>
<feature type="domain" description="RNA polymerase Rpb2" evidence="15">
    <location>
        <begin position="527"/>
        <end position="595"/>
    </location>
</feature>
<evidence type="ECO:0000256" key="5">
    <source>
        <dbReference type="ARBA" id="ARBA00022695"/>
    </source>
</evidence>
<dbReference type="InterPro" id="IPR014724">
    <property type="entry name" value="RNA_pol_RPB2_OB-fold"/>
</dbReference>
<dbReference type="EC" id="2.7.7.6" evidence="8 10"/>
<dbReference type="InterPro" id="IPR007121">
    <property type="entry name" value="RNA_pol_bsu_CS"/>
</dbReference>
<dbReference type="InterPro" id="IPR037033">
    <property type="entry name" value="DNA-dir_RNAP_su2_hyb_sf"/>
</dbReference>
<organism evidence="17 18">
    <name type="scientific">Croceicoccus mobilis</name>
    <dbReference type="NCBI Taxonomy" id="1703339"/>
    <lineage>
        <taxon>Bacteria</taxon>
        <taxon>Pseudomonadati</taxon>
        <taxon>Pseudomonadota</taxon>
        <taxon>Alphaproteobacteria</taxon>
        <taxon>Sphingomonadales</taxon>
        <taxon>Erythrobacteraceae</taxon>
        <taxon>Croceicoccus</taxon>
    </lineage>
</organism>
<reference evidence="17" key="2">
    <citation type="submission" date="2020-09" db="EMBL/GenBank/DDBJ databases">
        <authorList>
            <person name="Sun Q."/>
            <person name="Zhou Y."/>
        </authorList>
    </citation>
    <scope>NUCLEOTIDE SEQUENCE</scope>
    <source>
        <strain evidence="17">CGMCC 1.15360</strain>
    </source>
</reference>
<dbReference type="InterPro" id="IPR015712">
    <property type="entry name" value="DNA-dir_RNA_pol_su2"/>
</dbReference>
<comment type="subunit">
    <text evidence="8 10">The RNAP catalytic core consists of 2 alpha, 1 beta, 1 beta' and 1 omega subunit. When a sigma factor is associated with the core the holoenzyme is formed, which can initiate transcription.</text>
</comment>
<dbReference type="GO" id="GO:0032549">
    <property type="term" value="F:ribonucleoside binding"/>
    <property type="evidence" value="ECO:0007669"/>
    <property type="project" value="InterPro"/>
</dbReference>
<dbReference type="Pfam" id="PF00562">
    <property type="entry name" value="RNA_pol_Rpb2_6"/>
    <property type="match status" value="1"/>
</dbReference>
<evidence type="ECO:0000256" key="9">
    <source>
        <dbReference type="RuleBase" id="RU000434"/>
    </source>
</evidence>
<evidence type="ECO:0000256" key="4">
    <source>
        <dbReference type="ARBA" id="ARBA00022679"/>
    </source>
</evidence>
<dbReference type="Proteomes" id="UP000612349">
    <property type="component" value="Unassembled WGS sequence"/>
</dbReference>
<feature type="domain" description="DNA-directed RNA polymerase beta subunit external 1" evidence="16">
    <location>
        <begin position="605"/>
        <end position="670"/>
    </location>
</feature>
<feature type="domain" description="RNA polymerase Rpb2" evidence="13">
    <location>
        <begin position="163"/>
        <end position="235"/>
    </location>
</feature>
<dbReference type="HAMAP" id="MF_01321">
    <property type="entry name" value="RNApol_bact_RpoB"/>
    <property type="match status" value="1"/>
</dbReference>
<dbReference type="PROSITE" id="PS01166">
    <property type="entry name" value="RNA_POL_BETA"/>
    <property type="match status" value="1"/>
</dbReference>
<comment type="caution">
    <text evidence="17">The sequence shown here is derived from an EMBL/GenBank/DDBJ whole genome shotgun (WGS) entry which is preliminary data.</text>
</comment>
<keyword evidence="6 8" id="KW-0804">Transcription</keyword>
<dbReference type="Gene3D" id="3.90.1110.10">
    <property type="entry name" value="RNA polymerase Rpb2, domain 2"/>
    <property type="match status" value="2"/>
</dbReference>
<dbReference type="SUPFAM" id="SSF64484">
    <property type="entry name" value="beta and beta-prime subunits of DNA dependent RNA-polymerase"/>
    <property type="match status" value="1"/>
</dbReference>
<dbReference type="Gene3D" id="2.40.50.150">
    <property type="match status" value="1"/>
</dbReference>
<evidence type="ECO:0000256" key="3">
    <source>
        <dbReference type="ARBA" id="ARBA00022478"/>
    </source>
</evidence>
<gene>
    <name evidence="8 17" type="primary">rpoB</name>
    <name evidence="17" type="ORF">GCM10010990_20720</name>
</gene>
<evidence type="ECO:0000259" key="15">
    <source>
        <dbReference type="Pfam" id="PF04565"/>
    </source>
</evidence>
<dbReference type="InterPro" id="IPR042107">
    <property type="entry name" value="DNA-dir_RNA_pol_bsu_ext_1_sf"/>
</dbReference>
<dbReference type="InterPro" id="IPR037034">
    <property type="entry name" value="RNA_pol_Rpb2_2_sf"/>
</dbReference>
<comment type="catalytic activity">
    <reaction evidence="7 8 10">
        <text>RNA(n) + a ribonucleoside 5'-triphosphate = RNA(n+1) + diphosphate</text>
        <dbReference type="Rhea" id="RHEA:21248"/>
        <dbReference type="Rhea" id="RHEA-COMP:14527"/>
        <dbReference type="Rhea" id="RHEA-COMP:17342"/>
        <dbReference type="ChEBI" id="CHEBI:33019"/>
        <dbReference type="ChEBI" id="CHEBI:61557"/>
        <dbReference type="ChEBI" id="CHEBI:140395"/>
        <dbReference type="EC" id="2.7.7.6"/>
    </reaction>
</comment>
<reference evidence="17" key="1">
    <citation type="journal article" date="2014" name="Int. J. Syst. Evol. Microbiol.">
        <title>Complete genome sequence of Corynebacterium casei LMG S-19264T (=DSM 44701T), isolated from a smear-ripened cheese.</title>
        <authorList>
            <consortium name="US DOE Joint Genome Institute (JGI-PGF)"/>
            <person name="Walter F."/>
            <person name="Albersmeier A."/>
            <person name="Kalinowski J."/>
            <person name="Ruckert C."/>
        </authorList>
    </citation>
    <scope>NUCLEOTIDE SEQUENCE</scope>
    <source>
        <strain evidence="17">CGMCC 1.15360</strain>
    </source>
</reference>
<keyword evidence="5 8" id="KW-0548">Nucleotidyltransferase</keyword>
<dbReference type="InterPro" id="IPR007641">
    <property type="entry name" value="RNA_pol_Rpb2_7"/>
</dbReference>
<dbReference type="InterPro" id="IPR010243">
    <property type="entry name" value="RNA_pol_bsu_bac"/>
</dbReference>
<dbReference type="InterPro" id="IPR007642">
    <property type="entry name" value="RNA_pol_Rpb2_2"/>
</dbReference>
<dbReference type="GO" id="GO:0003899">
    <property type="term" value="F:DNA-directed RNA polymerase activity"/>
    <property type="evidence" value="ECO:0007669"/>
    <property type="project" value="UniProtKB-UniRule"/>
</dbReference>
<dbReference type="GO" id="GO:0006351">
    <property type="term" value="P:DNA-templated transcription"/>
    <property type="evidence" value="ECO:0007669"/>
    <property type="project" value="UniProtKB-UniRule"/>
</dbReference>
<dbReference type="FunFam" id="2.40.50.100:FF:000006">
    <property type="entry name" value="DNA-directed RNA polymerase subunit beta"/>
    <property type="match status" value="1"/>
</dbReference>
<evidence type="ECO:0000256" key="6">
    <source>
        <dbReference type="ARBA" id="ARBA00023163"/>
    </source>
</evidence>
<dbReference type="NCBIfam" id="TIGR02013">
    <property type="entry name" value="rpoB"/>
    <property type="match status" value="1"/>
</dbReference>
<dbReference type="GO" id="GO:0003677">
    <property type="term" value="F:DNA binding"/>
    <property type="evidence" value="ECO:0007669"/>
    <property type="project" value="UniProtKB-UniRule"/>
</dbReference>
<dbReference type="RefSeq" id="WP_066774305.1">
    <property type="nucleotide sequence ID" value="NZ_BMIP01000004.1"/>
</dbReference>
<dbReference type="Pfam" id="PF04565">
    <property type="entry name" value="RNA_pol_Rpb2_3"/>
    <property type="match status" value="1"/>
</dbReference>
<feature type="domain" description="RNA polymerase beta subunit protrusion" evidence="14">
    <location>
        <begin position="35"/>
        <end position="511"/>
    </location>
</feature>
<comment type="similarity">
    <text evidence="8 9">Belongs to the RNA polymerase beta chain family.</text>
</comment>
<evidence type="ECO:0000259" key="11">
    <source>
        <dbReference type="Pfam" id="PF00562"/>
    </source>
</evidence>
<evidence type="ECO:0000256" key="8">
    <source>
        <dbReference type="HAMAP-Rule" id="MF_01321"/>
    </source>
</evidence>
<dbReference type="Gene3D" id="3.90.1100.10">
    <property type="match status" value="2"/>
</dbReference>
<feature type="domain" description="RNA polymerase Rpb2" evidence="13">
    <location>
        <begin position="365"/>
        <end position="468"/>
    </location>
</feature>
<evidence type="ECO:0000259" key="14">
    <source>
        <dbReference type="Pfam" id="PF04563"/>
    </source>
</evidence>
<dbReference type="InterPro" id="IPR007120">
    <property type="entry name" value="DNA-dir_RNAP_su2_dom"/>
</dbReference>
<evidence type="ECO:0000259" key="12">
    <source>
        <dbReference type="Pfam" id="PF04560"/>
    </source>
</evidence>
<evidence type="ECO:0000256" key="7">
    <source>
        <dbReference type="ARBA" id="ARBA00048552"/>
    </source>
</evidence>
<feature type="domain" description="DNA-directed RNA polymerase subunit 2 hybrid-binding" evidence="11">
    <location>
        <begin position="732"/>
        <end position="1296"/>
    </location>
</feature>
<comment type="similarity">
    <text evidence="1">In the N-terminal section; belongs to the RNA polymerase beta chain family.</text>
</comment>
<evidence type="ECO:0000256" key="1">
    <source>
        <dbReference type="ARBA" id="ARBA00007616"/>
    </source>
</evidence>
<comment type="similarity">
    <text evidence="2">In the C-terminal section; belongs to the RNA polymerase beta' chain family.</text>
</comment>
<dbReference type="InterPro" id="IPR007645">
    <property type="entry name" value="RNA_pol_Rpb2_3"/>
</dbReference>
<dbReference type="Pfam" id="PF10385">
    <property type="entry name" value="RNA_pol_Rpb2_45"/>
    <property type="match status" value="1"/>
</dbReference>
<evidence type="ECO:0000256" key="10">
    <source>
        <dbReference type="RuleBase" id="RU363031"/>
    </source>
</evidence>
<evidence type="ECO:0000259" key="16">
    <source>
        <dbReference type="Pfam" id="PF10385"/>
    </source>
</evidence>
<accession>A0A916Z137</accession>
<dbReference type="Pfam" id="PF04561">
    <property type="entry name" value="RNA_pol_Rpb2_2"/>
    <property type="match status" value="2"/>
</dbReference>
<dbReference type="FunFam" id="3.90.1800.10:FF:000001">
    <property type="entry name" value="DNA-directed RNA polymerase subunit beta"/>
    <property type="match status" value="1"/>
</dbReference>
<dbReference type="EMBL" id="BMIP01000004">
    <property type="protein sequence ID" value="GGD71091.1"/>
    <property type="molecule type" value="Genomic_DNA"/>
</dbReference>
<dbReference type="Gene3D" id="2.40.50.100">
    <property type="match status" value="1"/>
</dbReference>
<evidence type="ECO:0000256" key="2">
    <source>
        <dbReference type="ARBA" id="ARBA00009839"/>
    </source>
</evidence>
<evidence type="ECO:0000259" key="13">
    <source>
        <dbReference type="Pfam" id="PF04561"/>
    </source>
</evidence>
<keyword evidence="4 8" id="KW-0808">Transferase</keyword>
<protein>
    <recommendedName>
        <fullName evidence="8 10">DNA-directed RNA polymerase subunit beta</fullName>
        <shortName evidence="8">RNAP subunit beta</shortName>
        <ecNumber evidence="8 10">2.7.7.6</ecNumber>
    </recommendedName>
    <alternativeName>
        <fullName evidence="8">RNA polymerase subunit beta</fullName>
    </alternativeName>
    <alternativeName>
        <fullName evidence="8">Transcriptase subunit beta</fullName>
    </alternativeName>
</protein>
<dbReference type="OrthoDB" id="9803954at2"/>
<dbReference type="InterPro" id="IPR019462">
    <property type="entry name" value="DNA-dir_RNA_pol_bsu_external_1"/>
</dbReference>
<dbReference type="NCBIfam" id="NF001616">
    <property type="entry name" value="PRK00405.1"/>
    <property type="match status" value="1"/>
</dbReference>
<dbReference type="Gene3D" id="2.40.270.10">
    <property type="entry name" value="DNA-directed RNA polymerase, subunit 2, domain 6"/>
    <property type="match status" value="2"/>
</dbReference>
<dbReference type="Gene3D" id="3.90.1800.10">
    <property type="entry name" value="RNA polymerase alpha subunit dimerisation domain"/>
    <property type="match status" value="1"/>
</dbReference>